<evidence type="ECO:0000313" key="1">
    <source>
        <dbReference type="EMBL" id="KAI8013387.1"/>
    </source>
</evidence>
<gene>
    <name evidence="1" type="ORF">LOK49_LG05G00713</name>
</gene>
<proteinExistence type="predicted"/>
<evidence type="ECO:0000313" key="2">
    <source>
        <dbReference type="Proteomes" id="UP001060215"/>
    </source>
</evidence>
<organism evidence="1 2">
    <name type="scientific">Camellia lanceoleosa</name>
    <dbReference type="NCBI Taxonomy" id="1840588"/>
    <lineage>
        <taxon>Eukaryota</taxon>
        <taxon>Viridiplantae</taxon>
        <taxon>Streptophyta</taxon>
        <taxon>Embryophyta</taxon>
        <taxon>Tracheophyta</taxon>
        <taxon>Spermatophyta</taxon>
        <taxon>Magnoliopsida</taxon>
        <taxon>eudicotyledons</taxon>
        <taxon>Gunneridae</taxon>
        <taxon>Pentapetalae</taxon>
        <taxon>asterids</taxon>
        <taxon>Ericales</taxon>
        <taxon>Theaceae</taxon>
        <taxon>Camellia</taxon>
    </lineage>
</organism>
<protein>
    <submittedName>
        <fullName evidence="1">Cyclic nucleotide-gated ion channel 15</fullName>
    </submittedName>
</protein>
<keyword evidence="2" id="KW-1185">Reference proteome</keyword>
<name>A0ACC0HKG7_9ERIC</name>
<accession>A0ACC0HKG7</accession>
<comment type="caution">
    <text evidence="1">The sequence shown here is derived from an EMBL/GenBank/DDBJ whole genome shotgun (WGS) entry which is preliminary data.</text>
</comment>
<sequence>MKQVPLFNQIEEHIVDGICEHLKPVLCSSGTCLVQEGDSANDMLFIIHGHLDSSITNGGQVSFFNSSILSSGDFCGEELLTWALDPHSTSTLLPFSTSTVKAISQVEAFALASMDVKFVASKFRRLHRKEMKHVFRCHLQH</sequence>
<dbReference type="EMBL" id="CM045761">
    <property type="protein sequence ID" value="KAI8013387.1"/>
    <property type="molecule type" value="Genomic_DNA"/>
</dbReference>
<reference evidence="1 2" key="1">
    <citation type="journal article" date="2022" name="Plant J.">
        <title>Chromosome-level genome of Camellia lanceoleosa provides a valuable resource for understanding genome evolution and self-incompatibility.</title>
        <authorList>
            <person name="Gong W."/>
            <person name="Xiao S."/>
            <person name="Wang L."/>
            <person name="Liao Z."/>
            <person name="Chang Y."/>
            <person name="Mo W."/>
            <person name="Hu G."/>
            <person name="Li W."/>
            <person name="Zhao G."/>
            <person name="Zhu H."/>
            <person name="Hu X."/>
            <person name="Ji K."/>
            <person name="Xiang X."/>
            <person name="Song Q."/>
            <person name="Yuan D."/>
            <person name="Jin S."/>
            <person name="Zhang L."/>
        </authorList>
    </citation>
    <scope>NUCLEOTIDE SEQUENCE [LARGE SCALE GENOMIC DNA]</scope>
    <source>
        <strain evidence="1">SQ_2022a</strain>
    </source>
</reference>
<dbReference type="Proteomes" id="UP001060215">
    <property type="component" value="Chromosome 4"/>
</dbReference>